<feature type="compositionally biased region" description="Polar residues" evidence="7">
    <location>
        <begin position="674"/>
        <end position="683"/>
    </location>
</feature>
<proteinExistence type="predicted"/>
<keyword evidence="2 8" id="KW-0812">Transmembrane</keyword>
<feature type="transmembrane region" description="Helical" evidence="8">
    <location>
        <begin position="159"/>
        <end position="179"/>
    </location>
</feature>
<feature type="domain" description="Phytocyanin" evidence="10">
    <location>
        <begin position="488"/>
        <end position="587"/>
    </location>
</feature>
<evidence type="ECO:0000259" key="10">
    <source>
        <dbReference type="PROSITE" id="PS51485"/>
    </source>
</evidence>
<gene>
    <name evidence="11" type="ORF">HID58_009664</name>
</gene>
<reference evidence="11 12" key="1">
    <citation type="submission" date="2021-05" db="EMBL/GenBank/DDBJ databases">
        <title>Genome Assembly of Synthetic Allotetraploid Brassica napus Reveals Homoeologous Exchanges between Subgenomes.</title>
        <authorList>
            <person name="Davis J.T."/>
        </authorList>
    </citation>
    <scope>NUCLEOTIDE SEQUENCE [LARGE SCALE GENOMIC DNA]</scope>
    <source>
        <strain evidence="12">cv. Da-Ae</strain>
        <tissue evidence="11">Seedling</tissue>
    </source>
</reference>
<dbReference type="PANTHER" id="PTHR10783">
    <property type="entry name" value="XENOTROPIC AND POLYTROPIC RETROVIRUS RECEPTOR 1-RELATED"/>
    <property type="match status" value="1"/>
</dbReference>
<evidence type="ECO:0000256" key="1">
    <source>
        <dbReference type="ARBA" id="ARBA00004141"/>
    </source>
</evidence>
<feature type="transmembrane region" description="Helical" evidence="8">
    <location>
        <begin position="107"/>
        <end position="129"/>
    </location>
</feature>
<evidence type="ECO:0000313" key="11">
    <source>
        <dbReference type="EMBL" id="KAH0932547.1"/>
    </source>
</evidence>
<dbReference type="EMBL" id="JAGKQM010000003">
    <property type="protein sequence ID" value="KAH0932547.1"/>
    <property type="molecule type" value="Genomic_DNA"/>
</dbReference>
<evidence type="ECO:0000259" key="9">
    <source>
        <dbReference type="PROSITE" id="PS51380"/>
    </source>
</evidence>
<keyword evidence="3" id="KW-0479">Metal-binding</keyword>
<evidence type="ECO:0000256" key="5">
    <source>
        <dbReference type="ARBA" id="ARBA00023008"/>
    </source>
</evidence>
<dbReference type="Gene3D" id="2.60.40.420">
    <property type="entry name" value="Cupredoxins - blue copper proteins"/>
    <property type="match status" value="1"/>
</dbReference>
<evidence type="ECO:0000256" key="4">
    <source>
        <dbReference type="ARBA" id="ARBA00022989"/>
    </source>
</evidence>
<evidence type="ECO:0008006" key="13">
    <source>
        <dbReference type="Google" id="ProtNLM"/>
    </source>
</evidence>
<comment type="caution">
    <text evidence="11">The sequence shown here is derived from an EMBL/GenBank/DDBJ whole genome shotgun (WGS) entry which is preliminary data.</text>
</comment>
<keyword evidence="4 8" id="KW-1133">Transmembrane helix</keyword>
<evidence type="ECO:0000256" key="8">
    <source>
        <dbReference type="SAM" id="Phobius"/>
    </source>
</evidence>
<dbReference type="SUPFAM" id="SSF49503">
    <property type="entry name" value="Cupredoxins"/>
    <property type="match status" value="1"/>
</dbReference>
<evidence type="ECO:0000256" key="6">
    <source>
        <dbReference type="ARBA" id="ARBA00023136"/>
    </source>
</evidence>
<evidence type="ECO:0000256" key="3">
    <source>
        <dbReference type="ARBA" id="ARBA00022723"/>
    </source>
</evidence>
<keyword evidence="5" id="KW-0186">Copper</keyword>
<accession>A0ABQ8DT38</accession>
<dbReference type="CDD" id="cd04216">
    <property type="entry name" value="Phytocyanin"/>
    <property type="match status" value="1"/>
</dbReference>
<dbReference type="InterPro" id="IPR003245">
    <property type="entry name" value="Phytocyanin_dom"/>
</dbReference>
<dbReference type="PROSITE" id="PS51380">
    <property type="entry name" value="EXS"/>
    <property type="match status" value="1"/>
</dbReference>
<keyword evidence="12" id="KW-1185">Reference proteome</keyword>
<sequence>MVQPVKVSCFLEGFAFGISMFGGVFSVPVNNPHLRKSGSRLIISNLGNPLALSLVISRERVLTGENDLKNSSMQLGTIAKLRSPLLLSSLKIGWESVMKMGQDTRELFFYETFLYYNPLLLITMMVWLWGVNLWVFSRTGVDYAAIFYLGPDHLSHKEIWKIVLYLSAVIILIIPFDIFYMSSRYYLLWTFWRILFPVQIANFSLGVILKQTVSFSDFFLADILTSLSKFPNINYVYVQVLSDLERSVCRMVHRQVATVAWFEADSVCGSHSAVIPLVLVLPYLFRLFQCIRQYKDSKDIANIWNAGKYLTAVPVIFLSALKYFIDQDTWTYSIQPAWILSGLANTFFSFFWDVLRDWDLSVFTRIFKFTKPNLCSHLLYGRRWVYVWVIGSNLVLRWTWTYKLSAHLRNNYITVFIITLLEIYRRFQWAFFRIENVWYKINNPKRTTSHQTNPVSLQNDNGGEQEKLLAHSHSLVLATTFIGLAVATDHTIGGPSGWTVGANLKTWAAGQTFSVGDNLVFAYPSAFHDVVEVTKPEYDSCQAVKPLITFANGNSIVPLTTPGKRYFICGMPGHCTQGMKLEVNVVPAANTAPTAPLSNSVTSLNAPSPSSVLPIQPQLPLNPSPSSSTPLPSSSLPLFPAQSPALSPAGTSLPLFPGSPSSSSTTTKTVGSFPSSATGTTDNIDGAGASPGDSSAKSLVLGFGIMLAMMLHLF</sequence>
<dbReference type="PROSITE" id="PS00196">
    <property type="entry name" value="COPPER_BLUE"/>
    <property type="match status" value="1"/>
</dbReference>
<dbReference type="Pfam" id="PF02298">
    <property type="entry name" value="Cu_bind_like"/>
    <property type="match status" value="1"/>
</dbReference>
<feature type="compositionally biased region" description="Polar residues" evidence="7">
    <location>
        <begin position="600"/>
        <end position="611"/>
    </location>
</feature>
<organism evidence="11 12">
    <name type="scientific">Brassica napus</name>
    <name type="common">Rape</name>
    <dbReference type="NCBI Taxonomy" id="3708"/>
    <lineage>
        <taxon>Eukaryota</taxon>
        <taxon>Viridiplantae</taxon>
        <taxon>Streptophyta</taxon>
        <taxon>Embryophyta</taxon>
        <taxon>Tracheophyta</taxon>
        <taxon>Spermatophyta</taxon>
        <taxon>Magnoliopsida</taxon>
        <taxon>eudicotyledons</taxon>
        <taxon>Gunneridae</taxon>
        <taxon>Pentapetalae</taxon>
        <taxon>rosids</taxon>
        <taxon>malvids</taxon>
        <taxon>Brassicales</taxon>
        <taxon>Brassicaceae</taxon>
        <taxon>Brassiceae</taxon>
        <taxon>Brassica</taxon>
    </lineage>
</organism>
<evidence type="ECO:0000256" key="2">
    <source>
        <dbReference type="ARBA" id="ARBA00022692"/>
    </source>
</evidence>
<evidence type="ECO:0000313" key="12">
    <source>
        <dbReference type="Proteomes" id="UP000824890"/>
    </source>
</evidence>
<evidence type="ECO:0000256" key="7">
    <source>
        <dbReference type="SAM" id="MobiDB-lite"/>
    </source>
</evidence>
<dbReference type="Proteomes" id="UP000824890">
    <property type="component" value="Unassembled WGS sequence"/>
</dbReference>
<name>A0ABQ8DT38_BRANA</name>
<feature type="compositionally biased region" description="Low complexity" evidence="7">
    <location>
        <begin position="613"/>
        <end position="673"/>
    </location>
</feature>
<dbReference type="InterPro" id="IPR004342">
    <property type="entry name" value="EXS_C"/>
</dbReference>
<comment type="subcellular location">
    <subcellularLocation>
        <location evidence="1">Membrane</location>
        <topology evidence="1">Multi-pass membrane protein</topology>
    </subcellularLocation>
</comment>
<feature type="region of interest" description="Disordered" evidence="7">
    <location>
        <begin position="600"/>
        <end position="693"/>
    </location>
</feature>
<keyword evidence="6 8" id="KW-0472">Membrane</keyword>
<dbReference type="PANTHER" id="PTHR10783:SF131">
    <property type="entry name" value="EXS (ERD1_XPR1_SYG1) FAMILY PROTEIN"/>
    <property type="match status" value="1"/>
</dbReference>
<protein>
    <recommendedName>
        <fullName evidence="13">Phytocyanin domain-containing protein</fullName>
    </recommendedName>
</protein>
<dbReference type="InterPro" id="IPR028871">
    <property type="entry name" value="BlueCu_1_BS"/>
</dbReference>
<dbReference type="Pfam" id="PF03124">
    <property type="entry name" value="EXS"/>
    <property type="match status" value="1"/>
</dbReference>
<dbReference type="InterPro" id="IPR008972">
    <property type="entry name" value="Cupredoxin"/>
</dbReference>
<dbReference type="PROSITE" id="PS51485">
    <property type="entry name" value="PHYTOCYANIN"/>
    <property type="match status" value="1"/>
</dbReference>
<feature type="domain" description="EXS" evidence="9">
    <location>
        <begin position="266"/>
        <end position="465"/>
    </location>
</feature>